<feature type="compositionally biased region" description="Acidic residues" evidence="1">
    <location>
        <begin position="1136"/>
        <end position="1150"/>
    </location>
</feature>
<accession>A0A9P8A6V7</accession>
<feature type="compositionally biased region" description="Acidic residues" evidence="1">
    <location>
        <begin position="1112"/>
        <end position="1121"/>
    </location>
</feature>
<gene>
    <name evidence="3" type="ORF">KVV02_000844</name>
</gene>
<feature type="compositionally biased region" description="Acidic residues" evidence="1">
    <location>
        <begin position="989"/>
        <end position="1000"/>
    </location>
</feature>
<sequence>MAGAMDKGLMALMGIDDDMGQDEGLLNHTASSSFFDNASDSDRDTLDDMDNTTTRQATPPADARTSTASKHEREKQREHQQAAAPAAHRASTSSLFASSSAAKPRLSSASSSSSSPLSSSLFSPDYNPFSAGSPTKVRVNKSPKKTPRNSGASSMFSPTLSPRKLKKSPSSASASKATSRSPSATQSSQSQSSSTSMDLRVASLSPPLKPRAQRDAETEGLASPVSSFQLKKKAIVFSDSDDSDISPLEDNSTLSLSSVSRRNIALNASFTLDAEMDMDMQLRPSLPSHTKTASKAAMSGLLEEQGQAQHRQQKQQRPADDLDRDEDEQMLLTESLAEAAPTEPGTAKAPTKKQILEMQMEKERMWRNSDFTVQPRVNNKLTLSSLLQSAQSKLTQREDNAPVDTPVALKTPPKSNKPVTVALDDDSEDETQEDVERRKDEARWKLGVSRALLVAPISKEQRLEISRDLQVRTTIPIGKRLEVERALQMSPLSNKIQNMSLGFGSPSTASASSSPLSPQKSSGLHLRRSSLKSPSKSQRPGTVSDIQQYNEIMKRELAKRNLERRKQLEMEAKKSGTWKSPEEYAAEQLRSEDKRTKGLDPDEDEDADDEHDEDYDASNDPAQQDVADDDEGAMELNSADEGDVLSGESDGEEAVGENATKLDGQHLQSDDENNDSMESEEDEEDEGDDEDQEDDDDEEDTVKMRRTQKKTNVIGDEDDVKVVMVDRSQAPATPDTDDEAHESASESGSNNGNMNESDDDVSDIEQDMDGDGGTQGFGAFFESSYDPSAANKDKFTTLGRANAPALGMASTHSPVIGSHPSQSPTLGDSQTGLSQSMAGALDFLSGNFPSATPQASSSSAGDKLDSFSMPLTDEFGIDIPNMSPLVDEEDGFISSSLLGQVQSLDASMDPNSVLPSQKPRNAFDVLAGAMRQNAVDGGDANGGGLRRLQKRAAKPMRGGPISKNDKSAYIEYEAEEEEDEHMGVGGVDYESENDNDDYDLGDGMVDTSVVIDSKDAENVRQLHMKHEQVQHDKDISDLVQGIAAGGLWKRNKGQMDDLDLFDEEDMDGRFRRKKKLKVSEKIEKLADNPKTAAYARAFRKDKDDDQLVFLSDPDESNDEADSSSKSKSLNRTGSDREDDDMASLESEDEVQPAQYGEVSEEEEEEEMLNTDKRKEKLRQARLLRDADGGSVNESMESGAITAMTKGQALPFGDSSSDDVLPERTVEKDTTASAVRAKKSTEMRREPVEEYEDILRRKKVIQDIIDGVEDPVEQDVTQASSQRRRTSSSFSAYRLMDRIVDRSQLAESDLAADSGSTSAFGNSLGGRAGAEVDVEAIVRPRTLSRQNSSFMCEERKARFLSTVGEESRGANAGNRVVKEVNRRKMAFATSSKQDGASTASTSNSSSSSSTTVRGVGSQPSDPSATSKKSRTGAGPSGPSRLLKILTVDEE</sequence>
<feature type="compositionally biased region" description="Low complexity" evidence="1">
    <location>
        <begin position="745"/>
        <end position="755"/>
    </location>
</feature>
<feature type="compositionally biased region" description="Polar residues" evidence="1">
    <location>
        <begin position="819"/>
        <end position="837"/>
    </location>
</feature>
<feature type="domain" description="DNA replication checkpoint mediator MRC1" evidence="2">
    <location>
        <begin position="963"/>
        <end position="1096"/>
    </location>
</feature>
<feature type="compositionally biased region" description="Low complexity" evidence="1">
    <location>
        <begin position="531"/>
        <end position="540"/>
    </location>
</feature>
<organism evidence="3 4">
    <name type="scientific">Mortierella alpina</name>
    <name type="common">Oleaginous fungus</name>
    <name type="synonym">Mortierella renispora</name>
    <dbReference type="NCBI Taxonomy" id="64518"/>
    <lineage>
        <taxon>Eukaryota</taxon>
        <taxon>Fungi</taxon>
        <taxon>Fungi incertae sedis</taxon>
        <taxon>Mucoromycota</taxon>
        <taxon>Mortierellomycotina</taxon>
        <taxon>Mortierellomycetes</taxon>
        <taxon>Mortierellales</taxon>
        <taxon>Mortierellaceae</taxon>
        <taxon>Mortierella</taxon>
    </lineage>
</organism>
<feature type="compositionally biased region" description="Basic and acidic residues" evidence="1">
    <location>
        <begin position="589"/>
        <end position="600"/>
    </location>
</feature>
<feature type="region of interest" description="Disordered" evidence="1">
    <location>
        <begin position="503"/>
        <end position="550"/>
    </location>
</feature>
<feature type="compositionally biased region" description="Low complexity" evidence="1">
    <location>
        <begin position="81"/>
        <end position="124"/>
    </location>
</feature>
<feature type="compositionally biased region" description="Basic and acidic residues" evidence="1">
    <location>
        <begin position="1169"/>
        <end position="1187"/>
    </location>
</feature>
<feature type="region of interest" description="Disordered" evidence="1">
    <location>
        <begin position="392"/>
        <end position="438"/>
    </location>
</feature>
<protein>
    <recommendedName>
        <fullName evidence="2">DNA replication checkpoint mediator MRC1 domain-containing protein</fullName>
    </recommendedName>
</protein>
<evidence type="ECO:0000259" key="2">
    <source>
        <dbReference type="Pfam" id="PF09444"/>
    </source>
</evidence>
<feature type="region of interest" description="Disordered" evidence="1">
    <location>
        <begin position="304"/>
        <end position="327"/>
    </location>
</feature>
<feature type="compositionally biased region" description="Acidic residues" evidence="1">
    <location>
        <begin position="601"/>
        <end position="617"/>
    </location>
</feature>
<feature type="region of interest" description="Disordered" evidence="1">
    <location>
        <begin position="974"/>
        <end position="1004"/>
    </location>
</feature>
<feature type="region of interest" description="Disordered" evidence="1">
    <location>
        <begin position="1362"/>
        <end position="1449"/>
    </location>
</feature>
<dbReference type="InterPro" id="IPR018564">
    <property type="entry name" value="Repl_chkpnt_MRC1_dom"/>
</dbReference>
<feature type="compositionally biased region" description="Acidic residues" evidence="1">
    <location>
        <begin position="670"/>
        <end position="700"/>
    </location>
</feature>
<feature type="compositionally biased region" description="Low complexity" evidence="1">
    <location>
        <begin position="849"/>
        <end position="860"/>
    </location>
</feature>
<comment type="caution">
    <text evidence="3">The sequence shown here is derived from an EMBL/GenBank/DDBJ whole genome shotgun (WGS) entry which is preliminary data.</text>
</comment>
<dbReference type="Pfam" id="PF09444">
    <property type="entry name" value="MRC1"/>
    <property type="match status" value="1"/>
</dbReference>
<feature type="compositionally biased region" description="Acidic residues" evidence="1">
    <location>
        <begin position="423"/>
        <end position="433"/>
    </location>
</feature>
<feature type="region of interest" description="Disordered" evidence="1">
    <location>
        <begin position="17"/>
        <end position="225"/>
    </location>
</feature>
<feature type="region of interest" description="Disordered" evidence="1">
    <location>
        <begin position="805"/>
        <end position="867"/>
    </location>
</feature>
<feature type="compositionally biased region" description="Polar residues" evidence="1">
    <location>
        <begin position="1123"/>
        <end position="1132"/>
    </location>
</feature>
<feature type="compositionally biased region" description="Basic and acidic residues" evidence="1">
    <location>
        <begin position="1238"/>
        <end position="1247"/>
    </location>
</feature>
<feature type="region of interest" description="Disordered" evidence="1">
    <location>
        <begin position="1104"/>
        <end position="1249"/>
    </location>
</feature>
<feature type="compositionally biased region" description="Basic and acidic residues" evidence="1">
    <location>
        <begin position="69"/>
        <end position="80"/>
    </location>
</feature>
<dbReference type="Proteomes" id="UP000717515">
    <property type="component" value="Unassembled WGS sequence"/>
</dbReference>
<feature type="compositionally biased region" description="Polar residues" evidence="1">
    <location>
        <begin position="1416"/>
        <end position="1425"/>
    </location>
</feature>
<feature type="compositionally biased region" description="Basic and acidic residues" evidence="1">
    <location>
        <begin position="1220"/>
        <end position="1229"/>
    </location>
</feature>
<feature type="compositionally biased region" description="Acidic residues" evidence="1">
    <location>
        <begin position="626"/>
        <end position="655"/>
    </location>
</feature>
<feature type="compositionally biased region" description="Acidic residues" evidence="1">
    <location>
        <begin position="756"/>
        <end position="770"/>
    </location>
</feature>
<feature type="compositionally biased region" description="Low complexity" evidence="1">
    <location>
        <begin position="505"/>
        <end position="522"/>
    </location>
</feature>
<feature type="compositionally biased region" description="Low complexity" evidence="1">
    <location>
        <begin position="1395"/>
        <end position="1410"/>
    </location>
</feature>
<proteinExistence type="predicted"/>
<dbReference type="EMBL" id="JAIFTL010000088">
    <property type="protein sequence ID" value="KAG9323791.1"/>
    <property type="molecule type" value="Genomic_DNA"/>
</dbReference>
<name>A0A9P8A6V7_MORAP</name>
<feature type="region of interest" description="Disordered" evidence="1">
    <location>
        <begin position="570"/>
        <end position="792"/>
    </location>
</feature>
<evidence type="ECO:0000313" key="4">
    <source>
        <dbReference type="Proteomes" id="UP000717515"/>
    </source>
</evidence>
<reference evidence="3" key="1">
    <citation type="submission" date="2021-07" db="EMBL/GenBank/DDBJ databases">
        <title>Draft genome of Mortierella alpina, strain LL118, isolated from an aspen leaf litter sample.</title>
        <authorList>
            <person name="Yang S."/>
            <person name="Vinatzer B.A."/>
        </authorList>
    </citation>
    <scope>NUCLEOTIDE SEQUENCE</scope>
    <source>
        <strain evidence="3">LL118</strain>
    </source>
</reference>
<evidence type="ECO:0000256" key="1">
    <source>
        <dbReference type="SAM" id="MobiDB-lite"/>
    </source>
</evidence>
<feature type="compositionally biased region" description="Acidic residues" evidence="1">
    <location>
        <begin position="1158"/>
        <end position="1168"/>
    </location>
</feature>
<feature type="compositionally biased region" description="Low complexity" evidence="1">
    <location>
        <begin position="157"/>
        <end position="196"/>
    </location>
</feature>
<evidence type="ECO:0000313" key="3">
    <source>
        <dbReference type="EMBL" id="KAG9323791.1"/>
    </source>
</evidence>
<feature type="compositionally biased region" description="Basic residues" evidence="1">
    <location>
        <begin position="138"/>
        <end position="147"/>
    </location>
</feature>